<evidence type="ECO:0008006" key="4">
    <source>
        <dbReference type="Google" id="ProtNLM"/>
    </source>
</evidence>
<dbReference type="AlphaFoldDB" id="A0A0W0SKG6"/>
<keyword evidence="1" id="KW-0812">Transmembrane</keyword>
<gene>
    <name evidence="2" type="ORF">Lbru_1645</name>
</gene>
<dbReference type="STRING" id="29422.Lbru_1645"/>
<dbReference type="Proteomes" id="UP000054742">
    <property type="component" value="Unassembled WGS sequence"/>
</dbReference>
<dbReference type="InterPro" id="IPR021306">
    <property type="entry name" value="DUF2878"/>
</dbReference>
<protein>
    <recommendedName>
        <fullName evidence="4">Transmembrane protein</fullName>
    </recommendedName>
</protein>
<feature type="transmembrane region" description="Helical" evidence="1">
    <location>
        <begin position="74"/>
        <end position="93"/>
    </location>
</feature>
<dbReference type="EMBL" id="LNXV01000013">
    <property type="protein sequence ID" value="KTC83822.1"/>
    <property type="molecule type" value="Genomic_DNA"/>
</dbReference>
<proteinExistence type="predicted"/>
<sequence>MLAKVVLLSQLALTVYHDDQKLGCPFFFCYYLTWISCIFFVALNKFYEALLSMMVIFSFQIIFETIKQRSLSNALFYGVALMVMGSIIDKIWLRSGLISYNSNPFNPYFCPPWITLLWLSFGFNLITFIKVFMIPSVLIGIIAFPSIISAYWLGVRLGAAVANSFWFYIYLGGIWSLILPLSLKIFNHLKRGCT</sequence>
<name>A0A0W0SKG6_9GAMM</name>
<accession>A0A0W0SKG6</accession>
<keyword evidence="1" id="KW-1133">Transmembrane helix</keyword>
<feature type="transmembrane region" description="Helical" evidence="1">
    <location>
        <begin position="22"/>
        <end position="43"/>
    </location>
</feature>
<keyword evidence="1" id="KW-0472">Membrane</keyword>
<feature type="transmembrane region" description="Helical" evidence="1">
    <location>
        <begin position="105"/>
        <end position="125"/>
    </location>
</feature>
<reference evidence="2 3" key="1">
    <citation type="submission" date="2015-11" db="EMBL/GenBank/DDBJ databases">
        <title>Genomic analysis of 38 Legionella species identifies large and diverse effector repertoires.</title>
        <authorList>
            <person name="Burstein D."/>
            <person name="Amaro F."/>
            <person name="Zusman T."/>
            <person name="Lifshitz Z."/>
            <person name="Cohen O."/>
            <person name="Gilbert J.A."/>
            <person name="Pupko T."/>
            <person name="Shuman H.A."/>
            <person name="Segal G."/>
        </authorList>
    </citation>
    <scope>NUCLEOTIDE SEQUENCE [LARGE SCALE GENOMIC DNA]</scope>
    <source>
        <strain evidence="2 3">ATCC 43878</strain>
    </source>
</reference>
<comment type="caution">
    <text evidence="2">The sequence shown here is derived from an EMBL/GenBank/DDBJ whole genome shotgun (WGS) entry which is preliminary data.</text>
</comment>
<feature type="transmembrane region" description="Helical" evidence="1">
    <location>
        <begin position="165"/>
        <end position="186"/>
    </location>
</feature>
<feature type="transmembrane region" description="Helical" evidence="1">
    <location>
        <begin position="132"/>
        <end position="153"/>
    </location>
</feature>
<organism evidence="2 3">
    <name type="scientific">Legionella brunensis</name>
    <dbReference type="NCBI Taxonomy" id="29422"/>
    <lineage>
        <taxon>Bacteria</taxon>
        <taxon>Pseudomonadati</taxon>
        <taxon>Pseudomonadota</taxon>
        <taxon>Gammaproteobacteria</taxon>
        <taxon>Legionellales</taxon>
        <taxon>Legionellaceae</taxon>
        <taxon>Legionella</taxon>
    </lineage>
</organism>
<dbReference type="PATRIC" id="fig|29422.6.peg.1745"/>
<evidence type="ECO:0000313" key="3">
    <source>
        <dbReference type="Proteomes" id="UP000054742"/>
    </source>
</evidence>
<evidence type="ECO:0000256" key="1">
    <source>
        <dbReference type="SAM" id="Phobius"/>
    </source>
</evidence>
<evidence type="ECO:0000313" key="2">
    <source>
        <dbReference type="EMBL" id="KTC83822.1"/>
    </source>
</evidence>
<dbReference type="Pfam" id="PF11086">
    <property type="entry name" value="DUF2878"/>
    <property type="match status" value="1"/>
</dbReference>
<keyword evidence="3" id="KW-1185">Reference proteome</keyword>